<name>A0A3R5Z002_9BACT</name>
<evidence type="ECO:0000313" key="7">
    <source>
        <dbReference type="Proteomes" id="UP000287502"/>
    </source>
</evidence>
<dbReference type="PANTHER" id="PTHR43117">
    <property type="entry name" value="OSMOPROTECTANT IMPORT ATP-BINDING PROTEIN OSMV"/>
    <property type="match status" value="1"/>
</dbReference>
<dbReference type="GO" id="GO:0016887">
    <property type="term" value="F:ATP hydrolysis activity"/>
    <property type="evidence" value="ECO:0007669"/>
    <property type="project" value="InterPro"/>
</dbReference>
<dbReference type="InterPro" id="IPR003593">
    <property type="entry name" value="AAA+_ATPase"/>
</dbReference>
<organism evidence="6 7">
    <name type="scientific">Geovibrio thiophilus</name>
    <dbReference type="NCBI Taxonomy" id="139438"/>
    <lineage>
        <taxon>Bacteria</taxon>
        <taxon>Pseudomonadati</taxon>
        <taxon>Deferribacterota</taxon>
        <taxon>Deferribacteres</taxon>
        <taxon>Deferribacterales</taxon>
        <taxon>Geovibrionaceae</taxon>
        <taxon>Geovibrio</taxon>
    </lineage>
</organism>
<evidence type="ECO:0000256" key="3">
    <source>
        <dbReference type="ARBA" id="ARBA00022741"/>
    </source>
</evidence>
<dbReference type="AlphaFoldDB" id="A0A3R5Z002"/>
<feature type="domain" description="ABC transporter" evidence="5">
    <location>
        <begin position="80"/>
        <end position="315"/>
    </location>
</feature>
<dbReference type="GO" id="GO:0005524">
    <property type="term" value="F:ATP binding"/>
    <property type="evidence" value="ECO:0007669"/>
    <property type="project" value="UniProtKB-KW"/>
</dbReference>
<sequence length="344" mass="37923">MNNHLLKVPFGRLLQEHPYAGDYFRSIGLSWKDSLLTPAELIESVDEETMEDAGLSHEQMRTHFLEFMEQASALMKGSRRRLNSLTVIGGTDKNGRAENVELELRPGDIMCIVGPTGSGKSRLLADIECFAQKDTPTGRTILIDGKTPSQEERFRFENKLVAQLSQNMNFVVDLNAENFVAMHASSRMVVDIENTVAAVIECANELAGEKFERTTALTQLSGGQSRALMIADTALLSSSPIVLIDEIENAGIDRKKALDLLVKKEKIVLMSTHDPILALMGNRRIAISNGGISAVIETGEKEKENLSVLEAYDAKILSIRNMLRAGKKIDFGMEEFLGLAEKAL</sequence>
<dbReference type="RefSeq" id="WP_128466963.1">
    <property type="nucleotide sequence ID" value="NZ_CP035108.1"/>
</dbReference>
<dbReference type="SMART" id="SM00382">
    <property type="entry name" value="AAA"/>
    <property type="match status" value="1"/>
</dbReference>
<keyword evidence="3" id="KW-0547">Nucleotide-binding</keyword>
<keyword evidence="2" id="KW-0813">Transport</keyword>
<reference evidence="6 7" key="1">
    <citation type="submission" date="2019-01" db="EMBL/GenBank/DDBJ databases">
        <title>Geovibrio thiophilus DSM 11263, complete genome.</title>
        <authorList>
            <person name="Spring S."/>
            <person name="Bunk B."/>
            <person name="Sproer C."/>
        </authorList>
    </citation>
    <scope>NUCLEOTIDE SEQUENCE [LARGE SCALE GENOMIC DNA]</scope>
    <source>
        <strain evidence="6 7">DSM 11263</strain>
    </source>
</reference>
<dbReference type="SUPFAM" id="SSF52540">
    <property type="entry name" value="P-loop containing nucleoside triphosphate hydrolases"/>
    <property type="match status" value="1"/>
</dbReference>
<accession>A0A3R5Z002</accession>
<evidence type="ECO:0000256" key="4">
    <source>
        <dbReference type="ARBA" id="ARBA00022840"/>
    </source>
</evidence>
<proteinExistence type="inferred from homology"/>
<protein>
    <submittedName>
        <fullName evidence="6">ATP-binding cassette domain-containing protein</fullName>
    </submittedName>
</protein>
<evidence type="ECO:0000313" key="6">
    <source>
        <dbReference type="EMBL" id="QAR33677.1"/>
    </source>
</evidence>
<keyword evidence="4 6" id="KW-0067">ATP-binding</keyword>
<dbReference type="KEGG" id="gtl:EP073_09760"/>
<dbReference type="Proteomes" id="UP000287502">
    <property type="component" value="Chromosome"/>
</dbReference>
<dbReference type="PROSITE" id="PS00211">
    <property type="entry name" value="ABC_TRANSPORTER_1"/>
    <property type="match status" value="1"/>
</dbReference>
<keyword evidence="7" id="KW-1185">Reference proteome</keyword>
<dbReference type="InterPro" id="IPR003439">
    <property type="entry name" value="ABC_transporter-like_ATP-bd"/>
</dbReference>
<dbReference type="OrthoDB" id="9776556at2"/>
<dbReference type="PANTHER" id="PTHR43117:SF4">
    <property type="entry name" value="OSMOPROTECTANT IMPORT ATP-BINDING PROTEIN OSMV"/>
    <property type="match status" value="1"/>
</dbReference>
<gene>
    <name evidence="6" type="ORF">EP073_09760</name>
</gene>
<comment type="similarity">
    <text evidence="1">Belongs to the ABC transporter superfamily.</text>
</comment>
<dbReference type="Gene3D" id="3.40.50.300">
    <property type="entry name" value="P-loop containing nucleotide triphosphate hydrolases"/>
    <property type="match status" value="1"/>
</dbReference>
<evidence type="ECO:0000256" key="2">
    <source>
        <dbReference type="ARBA" id="ARBA00022448"/>
    </source>
</evidence>
<dbReference type="EMBL" id="CP035108">
    <property type="protein sequence ID" value="QAR33677.1"/>
    <property type="molecule type" value="Genomic_DNA"/>
</dbReference>
<dbReference type="PROSITE" id="PS50893">
    <property type="entry name" value="ABC_TRANSPORTER_2"/>
    <property type="match status" value="1"/>
</dbReference>
<dbReference type="Pfam" id="PF00005">
    <property type="entry name" value="ABC_tran"/>
    <property type="match status" value="1"/>
</dbReference>
<dbReference type="InterPro" id="IPR017871">
    <property type="entry name" value="ABC_transporter-like_CS"/>
</dbReference>
<evidence type="ECO:0000256" key="1">
    <source>
        <dbReference type="ARBA" id="ARBA00005417"/>
    </source>
</evidence>
<dbReference type="InterPro" id="IPR027417">
    <property type="entry name" value="P-loop_NTPase"/>
</dbReference>
<evidence type="ECO:0000259" key="5">
    <source>
        <dbReference type="PROSITE" id="PS50893"/>
    </source>
</evidence>